<accession>A0A9P8C2M4</accession>
<evidence type="ECO:0000313" key="2">
    <source>
        <dbReference type="EMBL" id="KAG9231584.1"/>
    </source>
</evidence>
<organism evidence="2 3">
    <name type="scientific">Amylocarpus encephaloides</name>
    <dbReference type="NCBI Taxonomy" id="45428"/>
    <lineage>
        <taxon>Eukaryota</taxon>
        <taxon>Fungi</taxon>
        <taxon>Dikarya</taxon>
        <taxon>Ascomycota</taxon>
        <taxon>Pezizomycotina</taxon>
        <taxon>Leotiomycetes</taxon>
        <taxon>Helotiales</taxon>
        <taxon>Helotiales incertae sedis</taxon>
        <taxon>Amylocarpus</taxon>
    </lineage>
</organism>
<reference evidence="2" key="1">
    <citation type="journal article" date="2021" name="IMA Fungus">
        <title>Genomic characterization of three marine fungi, including Emericellopsis atlantica sp. nov. with signatures of a generalist lifestyle and marine biomass degradation.</title>
        <authorList>
            <person name="Hagestad O.C."/>
            <person name="Hou L."/>
            <person name="Andersen J.H."/>
            <person name="Hansen E.H."/>
            <person name="Altermark B."/>
            <person name="Li C."/>
            <person name="Kuhnert E."/>
            <person name="Cox R.J."/>
            <person name="Crous P.W."/>
            <person name="Spatafora J.W."/>
            <person name="Lail K."/>
            <person name="Amirebrahimi M."/>
            <person name="Lipzen A."/>
            <person name="Pangilinan J."/>
            <person name="Andreopoulos W."/>
            <person name="Hayes R.D."/>
            <person name="Ng V."/>
            <person name="Grigoriev I.V."/>
            <person name="Jackson S.A."/>
            <person name="Sutton T.D.S."/>
            <person name="Dobson A.D.W."/>
            <person name="Rama T."/>
        </authorList>
    </citation>
    <scope>NUCLEOTIDE SEQUENCE</scope>
    <source>
        <strain evidence="2">TRa018bII</strain>
    </source>
</reference>
<dbReference type="PANTHER" id="PTHR38117:SF1">
    <property type="entry name" value="DUF3074 DOMAIN-CONTAINING PROTEIN"/>
    <property type="match status" value="1"/>
</dbReference>
<dbReference type="PANTHER" id="PTHR38117">
    <property type="entry name" value="NACHT AND WD40 DOMAIN PROTEIN"/>
    <property type="match status" value="1"/>
</dbReference>
<keyword evidence="3" id="KW-1185">Reference proteome</keyword>
<dbReference type="EMBL" id="MU251593">
    <property type="protein sequence ID" value="KAG9231584.1"/>
    <property type="molecule type" value="Genomic_DNA"/>
</dbReference>
<sequence>MGFFTTTATVTHTIPLPANTPRVTVIELLRDHDFLIRIDPEMESYSQTPSASSESDSLVKSYVIINDMPAIPKSLYDAKVKCDVVLTDVEDGTEGLVHAPLGVVQKGIWKVAGSEGNLELVIMTEIACSRLAMGIVKAKAEANGPVVKKGFLEALEKLEREGEEKESVKAG</sequence>
<comment type="caution">
    <text evidence="2">The sequence shown here is derived from an EMBL/GenBank/DDBJ whole genome shotgun (WGS) entry which is preliminary data.</text>
</comment>
<dbReference type="OrthoDB" id="4794810at2759"/>
<name>A0A9P8C2M4_9HELO</name>
<dbReference type="Pfam" id="PF23155">
    <property type="entry name" value="DUF7053"/>
    <property type="match status" value="1"/>
</dbReference>
<protein>
    <recommendedName>
        <fullName evidence="1">DUF7053 domain-containing protein</fullName>
    </recommendedName>
</protein>
<evidence type="ECO:0000259" key="1">
    <source>
        <dbReference type="Pfam" id="PF23155"/>
    </source>
</evidence>
<gene>
    <name evidence="2" type="ORF">BJ875DRAFT_469153</name>
</gene>
<dbReference type="Proteomes" id="UP000824998">
    <property type="component" value="Unassembled WGS sequence"/>
</dbReference>
<proteinExistence type="predicted"/>
<dbReference type="AlphaFoldDB" id="A0A9P8C2M4"/>
<evidence type="ECO:0000313" key="3">
    <source>
        <dbReference type="Proteomes" id="UP000824998"/>
    </source>
</evidence>
<feature type="domain" description="DUF7053" evidence="1">
    <location>
        <begin position="6"/>
        <end position="153"/>
    </location>
</feature>
<dbReference type="InterPro" id="IPR055481">
    <property type="entry name" value="DUF7053"/>
</dbReference>